<evidence type="ECO:0000259" key="4">
    <source>
        <dbReference type="PROSITE" id="PS50883"/>
    </source>
</evidence>
<dbReference type="InterPro" id="IPR029787">
    <property type="entry name" value="Nucleotide_cyclase"/>
</dbReference>
<dbReference type="InterPro" id="IPR035938">
    <property type="entry name" value="Hemerythrin-like_sf"/>
</dbReference>
<dbReference type="SUPFAM" id="SSF141868">
    <property type="entry name" value="EAL domain-like"/>
    <property type="match status" value="1"/>
</dbReference>
<dbReference type="CDD" id="cd01948">
    <property type="entry name" value="EAL"/>
    <property type="match status" value="1"/>
</dbReference>
<dbReference type="PROSITE" id="PS50883">
    <property type="entry name" value="EAL"/>
    <property type="match status" value="1"/>
</dbReference>
<gene>
    <name evidence="6" type="ORF">SAMN05216369_1891</name>
</gene>
<feature type="domain" description="EAL" evidence="4">
    <location>
        <begin position="394"/>
        <end position="648"/>
    </location>
</feature>
<dbReference type="Gene3D" id="3.30.70.270">
    <property type="match status" value="1"/>
</dbReference>
<dbReference type="Gene3D" id="3.20.20.450">
    <property type="entry name" value="EAL domain"/>
    <property type="match status" value="1"/>
</dbReference>
<evidence type="ECO:0000256" key="2">
    <source>
        <dbReference type="ARBA" id="ARBA00022723"/>
    </source>
</evidence>
<dbReference type="Pfam" id="PF00990">
    <property type="entry name" value="GGDEF"/>
    <property type="match status" value="1"/>
</dbReference>
<dbReference type="PROSITE" id="PS50887">
    <property type="entry name" value="GGDEF"/>
    <property type="match status" value="1"/>
</dbReference>
<keyword evidence="3" id="KW-0408">Iron</keyword>
<dbReference type="Proteomes" id="UP000184497">
    <property type="component" value="Unassembled WGS sequence"/>
</dbReference>
<dbReference type="OrthoDB" id="9176779at2"/>
<dbReference type="InterPro" id="IPR001633">
    <property type="entry name" value="EAL_dom"/>
</dbReference>
<dbReference type="InterPro" id="IPR050706">
    <property type="entry name" value="Cyclic-di-GMP_PDE-like"/>
</dbReference>
<evidence type="ECO:0000256" key="1">
    <source>
        <dbReference type="ARBA" id="ARBA00010587"/>
    </source>
</evidence>
<dbReference type="SMART" id="SM00052">
    <property type="entry name" value="EAL"/>
    <property type="match status" value="1"/>
</dbReference>
<comment type="similarity">
    <text evidence="1">Belongs to the hemerythrin family.</text>
</comment>
<dbReference type="InterPro" id="IPR035919">
    <property type="entry name" value="EAL_sf"/>
</dbReference>
<dbReference type="SUPFAM" id="SSF47188">
    <property type="entry name" value="Hemerythrin-like"/>
    <property type="match status" value="1"/>
</dbReference>
<dbReference type="NCBIfam" id="TIGR02481">
    <property type="entry name" value="hemeryth_dom"/>
    <property type="match status" value="1"/>
</dbReference>
<dbReference type="STRING" id="564117.SAMN05216369_1891"/>
<name>A0A1M6S7E5_9GAMM</name>
<dbReference type="InterPro" id="IPR012827">
    <property type="entry name" value="Hemerythrin_metal-bd"/>
</dbReference>
<evidence type="ECO:0000313" key="6">
    <source>
        <dbReference type="EMBL" id="SHK40724.1"/>
    </source>
</evidence>
<sequence length="661" mass="74012">MSDAAATAFEIFPWNQNFETGIEKIDEQHKVLVEILNRLAWHCASSTSELECRHVLDELLSYAAYHFKAEEKVWETALGMQEMVQNHHDGHQMFFVQIQMYRSSDEPEEKVMGDLFNYLTRWLASHILESDRRMALTLKALEHGVPISEARKEVDGQLSGAISVMVSALLEIYDKLSVSTVQLMREKMARLRAEDELARLQHDKLYVALAQQASDHEAQLQFLAYSDPVTGLMNRNGILREIRGVMRQKQVPVGSAALISIDLDNFHKVNARFGEESADRLLGLLARRWREAMAHGGQLARISGDEFVVLLADSGKVEAQLKALRLTAGQPFILDGGSISMAFTAGVVLFPHDGAGDADTVLRQADHTLFRAKQEQKGDWLFLDADEQRQSVERQQLLADIRTGLADNQFRLVYQPKVSMRSGNVIGVEALIRWEHPIKGTLSPIDFLPALEHHPLIIDIGEWVIEQAFRQMTTWDSEGLTLDVGVNIAAMHLQQPGFTDSLAGILARYPHVVPQRLDLEILETAALGELDKANYIIRDCESLGVTFSLDDFGTGYSSLSYLKQLPVKTLKIDQGFVRGALSNADDIAILKGIVGLSKAFDRKLVAEGVDTREHGELLISLGCYDAQGYAIARPMKPEKIAAWKNQWRPYPEWSAGEYATP</sequence>
<dbReference type="SUPFAM" id="SSF55073">
    <property type="entry name" value="Nucleotide cyclase"/>
    <property type="match status" value="1"/>
</dbReference>
<dbReference type="CDD" id="cd01949">
    <property type="entry name" value="GGDEF"/>
    <property type="match status" value="1"/>
</dbReference>
<protein>
    <submittedName>
        <fullName evidence="6">Diguanylate cyclase (GGDEF) domain-containing protein/hemerythrin-like metal-binding domain protein</fullName>
    </submittedName>
</protein>
<dbReference type="AlphaFoldDB" id="A0A1M6S7E5"/>
<dbReference type="PANTHER" id="PTHR33121:SF79">
    <property type="entry name" value="CYCLIC DI-GMP PHOSPHODIESTERASE PDED-RELATED"/>
    <property type="match status" value="1"/>
</dbReference>
<dbReference type="InterPro" id="IPR012312">
    <property type="entry name" value="Hemerythrin-like"/>
</dbReference>
<dbReference type="CDD" id="cd12107">
    <property type="entry name" value="Hemerythrin"/>
    <property type="match status" value="1"/>
</dbReference>
<organism evidence="6 7">
    <name type="scientific">Marinobacter antarcticus</name>
    <dbReference type="NCBI Taxonomy" id="564117"/>
    <lineage>
        <taxon>Bacteria</taxon>
        <taxon>Pseudomonadati</taxon>
        <taxon>Pseudomonadota</taxon>
        <taxon>Gammaproteobacteria</taxon>
        <taxon>Pseudomonadales</taxon>
        <taxon>Marinobacteraceae</taxon>
        <taxon>Marinobacter</taxon>
    </lineage>
</organism>
<dbReference type="Pfam" id="PF01814">
    <property type="entry name" value="Hemerythrin"/>
    <property type="match status" value="1"/>
</dbReference>
<evidence type="ECO:0000256" key="3">
    <source>
        <dbReference type="ARBA" id="ARBA00023004"/>
    </source>
</evidence>
<dbReference type="NCBIfam" id="TIGR00254">
    <property type="entry name" value="GGDEF"/>
    <property type="match status" value="1"/>
</dbReference>
<dbReference type="EMBL" id="FRAQ01000001">
    <property type="protein sequence ID" value="SHK40724.1"/>
    <property type="molecule type" value="Genomic_DNA"/>
</dbReference>
<dbReference type="GO" id="GO:0046872">
    <property type="term" value="F:metal ion binding"/>
    <property type="evidence" value="ECO:0007669"/>
    <property type="project" value="UniProtKB-KW"/>
</dbReference>
<keyword evidence="7" id="KW-1185">Reference proteome</keyword>
<feature type="domain" description="GGDEF" evidence="5">
    <location>
        <begin position="254"/>
        <end position="385"/>
    </location>
</feature>
<accession>A0A1M6S7E5</accession>
<dbReference type="Pfam" id="PF00563">
    <property type="entry name" value="EAL"/>
    <property type="match status" value="1"/>
</dbReference>
<dbReference type="InterPro" id="IPR043128">
    <property type="entry name" value="Rev_trsase/Diguanyl_cyclase"/>
</dbReference>
<dbReference type="Gene3D" id="1.20.120.50">
    <property type="entry name" value="Hemerythrin-like"/>
    <property type="match status" value="1"/>
</dbReference>
<dbReference type="NCBIfam" id="NF033749">
    <property type="entry name" value="bact_hemeryth"/>
    <property type="match status" value="1"/>
</dbReference>
<dbReference type="RefSeq" id="WP_072797798.1">
    <property type="nucleotide sequence ID" value="NZ_FRAQ01000001.1"/>
</dbReference>
<dbReference type="InterPro" id="IPR000160">
    <property type="entry name" value="GGDEF_dom"/>
</dbReference>
<dbReference type="SMART" id="SM00267">
    <property type="entry name" value="GGDEF"/>
    <property type="match status" value="1"/>
</dbReference>
<evidence type="ECO:0000259" key="5">
    <source>
        <dbReference type="PROSITE" id="PS50887"/>
    </source>
</evidence>
<proteinExistence type="inferred from homology"/>
<reference evidence="7" key="1">
    <citation type="submission" date="2016-11" db="EMBL/GenBank/DDBJ databases">
        <authorList>
            <person name="Varghese N."/>
            <person name="Submissions S."/>
        </authorList>
    </citation>
    <scope>NUCLEOTIDE SEQUENCE [LARGE SCALE GENOMIC DNA]</scope>
    <source>
        <strain evidence="7">CGMCC 1.10835</strain>
    </source>
</reference>
<keyword evidence="2" id="KW-0479">Metal-binding</keyword>
<evidence type="ECO:0000313" key="7">
    <source>
        <dbReference type="Proteomes" id="UP000184497"/>
    </source>
</evidence>
<dbReference type="GO" id="GO:0071111">
    <property type="term" value="F:cyclic-guanylate-specific phosphodiesterase activity"/>
    <property type="evidence" value="ECO:0007669"/>
    <property type="project" value="InterPro"/>
</dbReference>
<dbReference type="PANTHER" id="PTHR33121">
    <property type="entry name" value="CYCLIC DI-GMP PHOSPHODIESTERASE PDEF"/>
    <property type="match status" value="1"/>
</dbReference>